<sequence length="258" mass="27075">MAARGNVLLALGLVGVLLGTGGCVADEPEPARSLPHPGVPTTSPTPNPAQEEFLQALRRTNGAPYRYAVRGDLPDGASVQATGAFDPVARLFESTTKSNDGKKTETDQRIVVGANSYARALADKTWVHLDLSRVKPDSLVWFDMADPTGLVKFTSMIGTVQQSGPNAYKGTFSPATSGLKPFIPLGAPSIVSLGVYSADFTATTNAQGWVTSITIEVQAAKGPALTMTTDLSGHGTKLGIKAPPKSKVDEAADIYYEK</sequence>
<organism evidence="2 3">
    <name type="scientific">Allocatelliglobosispora scoriae</name>
    <dbReference type="NCBI Taxonomy" id="643052"/>
    <lineage>
        <taxon>Bacteria</taxon>
        <taxon>Bacillati</taxon>
        <taxon>Actinomycetota</taxon>
        <taxon>Actinomycetes</taxon>
        <taxon>Micromonosporales</taxon>
        <taxon>Micromonosporaceae</taxon>
        <taxon>Allocatelliglobosispora</taxon>
    </lineage>
</organism>
<dbReference type="EMBL" id="JACHMN010000001">
    <property type="protein sequence ID" value="MBB5866985.1"/>
    <property type="molecule type" value="Genomic_DNA"/>
</dbReference>
<name>A0A841BH75_9ACTN</name>
<dbReference type="AlphaFoldDB" id="A0A841BH75"/>
<protein>
    <recommendedName>
        <fullName evidence="4">Lipoprotein</fullName>
    </recommendedName>
</protein>
<evidence type="ECO:0000313" key="2">
    <source>
        <dbReference type="EMBL" id="MBB5866985.1"/>
    </source>
</evidence>
<dbReference type="Proteomes" id="UP000587527">
    <property type="component" value="Unassembled WGS sequence"/>
</dbReference>
<keyword evidence="3" id="KW-1185">Reference proteome</keyword>
<gene>
    <name evidence="2" type="ORF">F4553_000364</name>
</gene>
<dbReference type="PROSITE" id="PS51257">
    <property type="entry name" value="PROKAR_LIPOPROTEIN"/>
    <property type="match status" value="1"/>
</dbReference>
<dbReference type="RefSeq" id="WP_184831212.1">
    <property type="nucleotide sequence ID" value="NZ_JACHMN010000001.1"/>
</dbReference>
<evidence type="ECO:0008006" key="4">
    <source>
        <dbReference type="Google" id="ProtNLM"/>
    </source>
</evidence>
<evidence type="ECO:0000313" key="3">
    <source>
        <dbReference type="Proteomes" id="UP000587527"/>
    </source>
</evidence>
<reference evidence="2 3" key="1">
    <citation type="submission" date="2020-08" db="EMBL/GenBank/DDBJ databases">
        <title>Sequencing the genomes of 1000 actinobacteria strains.</title>
        <authorList>
            <person name="Klenk H.-P."/>
        </authorList>
    </citation>
    <scope>NUCLEOTIDE SEQUENCE [LARGE SCALE GENOMIC DNA]</scope>
    <source>
        <strain evidence="2 3">DSM 45362</strain>
    </source>
</reference>
<comment type="caution">
    <text evidence="2">The sequence shown here is derived from an EMBL/GenBank/DDBJ whole genome shotgun (WGS) entry which is preliminary data.</text>
</comment>
<feature type="region of interest" description="Disordered" evidence="1">
    <location>
        <begin position="28"/>
        <end position="48"/>
    </location>
</feature>
<evidence type="ECO:0000256" key="1">
    <source>
        <dbReference type="SAM" id="MobiDB-lite"/>
    </source>
</evidence>
<proteinExistence type="predicted"/>
<accession>A0A841BH75</accession>